<organism evidence="7 8">
    <name type="scientific">Spinacia oleracea</name>
    <name type="common">Spinach</name>
    <dbReference type="NCBI Taxonomy" id="3562"/>
    <lineage>
        <taxon>Eukaryota</taxon>
        <taxon>Viridiplantae</taxon>
        <taxon>Streptophyta</taxon>
        <taxon>Embryophyta</taxon>
        <taxon>Tracheophyta</taxon>
        <taxon>Spermatophyta</taxon>
        <taxon>Magnoliopsida</taxon>
        <taxon>eudicotyledons</taxon>
        <taxon>Gunneridae</taxon>
        <taxon>Pentapetalae</taxon>
        <taxon>Caryophyllales</taxon>
        <taxon>Chenopodiaceae</taxon>
        <taxon>Chenopodioideae</taxon>
        <taxon>Anserineae</taxon>
        <taxon>Spinacia</taxon>
    </lineage>
</organism>
<sequence length="418" mass="46840">MVMIRVRSRDGVERVSIDNPNITIGELKTLIESQLHVPLANQTLSLQQNLLLAKTPADRSSFSDMANPQTRISSLKIGHGSLVYLSYDGEREIVAARPSITPAGSFGRKMTMDDLIAKQMRVTRQETPHSQHVSFDRDAANAFQSYVNETLAFAVKRGGFMYGTVSEDGKVEVDFIYEPPQLGQEERLVLMRDINEEKLVDAIATGLGMRRVGFIFTQAIGQDQKDYTMSYLEVAQAVELHAESGLKEWVTALVKLKVNDDGVADVHFEAFQMSDMCVRLFKEDWFDVERGNEGEEVDPKVSRMKKDVVVGGKDVKEVDNDFFLVVVSIFDHQGPLSSIFPIENRNFPVTTKAVKTHLERSKSFPFVKRISDFHLLLTLARFLDLNADIPALTQCVYSQTVVPEGYQLLIESIANAGV</sequence>
<evidence type="ECO:0000256" key="2">
    <source>
        <dbReference type="ARBA" id="ARBA00022553"/>
    </source>
</evidence>
<accession>A0A9R0HRA0</accession>
<dbReference type="InterPro" id="IPR016563">
    <property type="entry name" value="Npl4"/>
</dbReference>
<keyword evidence="7" id="KW-1185">Reference proteome</keyword>
<name>A0A9R0HRA0_SPIOL</name>
<dbReference type="RefSeq" id="XP_021835537.1">
    <property type="nucleotide sequence ID" value="XM_021979845.2"/>
</dbReference>
<dbReference type="GO" id="GO:0005634">
    <property type="term" value="C:nucleus"/>
    <property type="evidence" value="ECO:0000318"/>
    <property type="project" value="GO_Central"/>
</dbReference>
<dbReference type="InterPro" id="IPR024682">
    <property type="entry name" value="Npl4_Ub-like_dom"/>
</dbReference>
<comment type="pathway">
    <text evidence="5">Protein degradation; proteasomal ubiquitin-dependent pathway.</text>
</comment>
<dbReference type="SMR" id="A0A9R0HRA0"/>
<dbReference type="KEGG" id="soe:110775239"/>
<evidence type="ECO:0000313" key="7">
    <source>
        <dbReference type="Proteomes" id="UP000813463"/>
    </source>
</evidence>
<dbReference type="Proteomes" id="UP000813463">
    <property type="component" value="Chromosome 2"/>
</dbReference>
<protein>
    <submittedName>
        <fullName evidence="8">NPL4-like protein 1</fullName>
    </submittedName>
</protein>
<dbReference type="GO" id="GO:0006511">
    <property type="term" value="P:ubiquitin-dependent protein catabolic process"/>
    <property type="evidence" value="ECO:0000318"/>
    <property type="project" value="GO_Central"/>
</dbReference>
<keyword evidence="3" id="KW-0833">Ubl conjugation pathway</keyword>
<reference evidence="7" key="1">
    <citation type="journal article" date="2021" name="Nat. Commun.">
        <title>Genomic analyses provide insights into spinach domestication and the genetic basis of agronomic traits.</title>
        <authorList>
            <person name="Cai X."/>
            <person name="Sun X."/>
            <person name="Xu C."/>
            <person name="Sun H."/>
            <person name="Wang X."/>
            <person name="Ge C."/>
            <person name="Zhang Z."/>
            <person name="Wang Q."/>
            <person name="Fei Z."/>
            <person name="Jiao C."/>
            <person name="Wang Q."/>
        </authorList>
    </citation>
    <scope>NUCLEOTIDE SEQUENCE [LARGE SCALE GENOMIC DNA]</scope>
    <source>
        <strain evidence="7">cv. Varoflay</strain>
    </source>
</reference>
<dbReference type="PROSITE" id="PS50249">
    <property type="entry name" value="MPN"/>
    <property type="match status" value="1"/>
</dbReference>
<gene>
    <name evidence="8" type="primary">LOC110775239</name>
</gene>
<dbReference type="CDD" id="cd08061">
    <property type="entry name" value="MPN_NPL4"/>
    <property type="match status" value="1"/>
</dbReference>
<comment type="similarity">
    <text evidence="1">Belongs to the NPL4 family.</text>
</comment>
<dbReference type="CDD" id="cd17055">
    <property type="entry name" value="Ubl_AtNPL4_like"/>
    <property type="match status" value="1"/>
</dbReference>
<dbReference type="PANTHER" id="PTHR12710">
    <property type="entry name" value="NUCLEAR PROTEIN LOCALIZATION 4"/>
    <property type="match status" value="1"/>
</dbReference>
<dbReference type="Pfam" id="PF05021">
    <property type="entry name" value="NPL4"/>
    <property type="match status" value="1"/>
</dbReference>
<dbReference type="PANTHER" id="PTHR12710:SF0">
    <property type="entry name" value="NUCLEAR PROTEIN LOCALIZATION PROTEIN 4 HOMOLOG"/>
    <property type="match status" value="1"/>
</dbReference>
<dbReference type="InterPro" id="IPR037518">
    <property type="entry name" value="MPN"/>
</dbReference>
<dbReference type="Pfam" id="PF11543">
    <property type="entry name" value="UN_NPL4"/>
    <property type="match status" value="1"/>
</dbReference>
<dbReference type="Gene3D" id="3.10.20.90">
    <property type="entry name" value="Phosphatidylinositol 3-kinase Catalytic Subunit, Chain A, domain 1"/>
    <property type="match status" value="1"/>
</dbReference>
<evidence type="ECO:0000256" key="4">
    <source>
        <dbReference type="ARBA" id="ARBA00060043"/>
    </source>
</evidence>
<evidence type="ECO:0000256" key="5">
    <source>
        <dbReference type="ARBA" id="ARBA00060618"/>
    </source>
</evidence>
<dbReference type="GeneID" id="110775239"/>
<reference evidence="8" key="2">
    <citation type="submission" date="2025-08" db="UniProtKB">
        <authorList>
            <consortium name="RefSeq"/>
        </authorList>
    </citation>
    <scope>IDENTIFICATION</scope>
    <source>
        <tissue evidence="8">Leaf</tissue>
    </source>
</reference>
<evidence type="ECO:0000313" key="8">
    <source>
        <dbReference type="RefSeq" id="XP_021835537.1"/>
    </source>
</evidence>
<dbReference type="InterPro" id="IPR007717">
    <property type="entry name" value="NPL4_C"/>
</dbReference>
<dbReference type="GO" id="GO:0031625">
    <property type="term" value="F:ubiquitin protein ligase binding"/>
    <property type="evidence" value="ECO:0000318"/>
    <property type="project" value="GO_Central"/>
</dbReference>
<evidence type="ECO:0000259" key="6">
    <source>
        <dbReference type="PROSITE" id="PS50249"/>
    </source>
</evidence>
<evidence type="ECO:0000256" key="3">
    <source>
        <dbReference type="ARBA" id="ARBA00022786"/>
    </source>
</evidence>
<dbReference type="AlphaFoldDB" id="A0A9R0HRA0"/>
<dbReference type="SUPFAM" id="SSF54236">
    <property type="entry name" value="Ubiquitin-like"/>
    <property type="match status" value="1"/>
</dbReference>
<keyword evidence="2" id="KW-0597">Phosphoprotein</keyword>
<feature type="domain" description="MPN" evidence="6">
    <location>
        <begin position="133"/>
        <end position="273"/>
    </location>
</feature>
<dbReference type="FunFam" id="3.10.20.90:FF:000331">
    <property type="entry name" value="NPL4-like protein 1"/>
    <property type="match status" value="1"/>
</dbReference>
<proteinExistence type="inferred from homology"/>
<dbReference type="OrthoDB" id="10251089at2759"/>
<comment type="function">
    <text evidence="4">May be part of a complex that binds ubiquitinated proteins and that is necessary for the export of misfolded proteins from the ER to the cytoplasm, where they are degraded by the proteasome.</text>
</comment>
<dbReference type="InterPro" id="IPR029071">
    <property type="entry name" value="Ubiquitin-like_domsf"/>
</dbReference>
<evidence type="ECO:0000256" key="1">
    <source>
        <dbReference type="ARBA" id="ARBA00011025"/>
    </source>
</evidence>
<dbReference type="GO" id="GO:0043130">
    <property type="term" value="F:ubiquitin binding"/>
    <property type="evidence" value="ECO:0000318"/>
    <property type="project" value="GO_Central"/>
</dbReference>